<evidence type="ECO:0000256" key="16">
    <source>
        <dbReference type="PROSITE-ProRule" id="PRU00560"/>
    </source>
</evidence>
<dbReference type="GO" id="GO:0005524">
    <property type="term" value="F:ATP binding"/>
    <property type="evidence" value="ECO:0007669"/>
    <property type="project" value="UniProtKB-UniRule"/>
</dbReference>
<evidence type="ECO:0000256" key="1">
    <source>
        <dbReference type="ARBA" id="ARBA00022722"/>
    </source>
</evidence>
<feature type="binding site" evidence="15">
    <location>
        <position position="1143"/>
    </location>
    <ligand>
        <name>Mg(2+)</name>
        <dbReference type="ChEBI" id="CHEBI:18420"/>
    </ligand>
</feature>
<dbReference type="InterPro" id="IPR027417">
    <property type="entry name" value="P-loop_NTPase"/>
</dbReference>
<comment type="similarity">
    <text evidence="15">Belongs to the helicase family. UvrD subfamily.</text>
</comment>
<comment type="miscellaneous">
    <text evidence="15">In the RecBCD complex, RecB has a slow 3'-5' helicase, an exonuclease activity and loads RecA onto ssDNA, RecD has a fast 5'-3' helicase activity, while RecC stimulates the ATPase and processivity of the RecB helicase and contributes to recognition of the Chi site.</text>
</comment>
<comment type="catalytic activity">
    <reaction evidence="14 15">
        <text>ATP + H2O = ADP + phosphate + H(+)</text>
        <dbReference type="Rhea" id="RHEA:13065"/>
        <dbReference type="ChEBI" id="CHEBI:15377"/>
        <dbReference type="ChEBI" id="CHEBI:15378"/>
        <dbReference type="ChEBI" id="CHEBI:30616"/>
        <dbReference type="ChEBI" id="CHEBI:43474"/>
        <dbReference type="ChEBI" id="CHEBI:456216"/>
        <dbReference type="EC" id="5.6.2.4"/>
    </reaction>
</comment>
<protein>
    <recommendedName>
        <fullName evidence="15">RecBCD enzyme subunit RecB</fullName>
        <ecNumber evidence="15">3.1.11.5</ecNumber>
        <ecNumber evidence="15">5.6.2.4</ecNumber>
    </recommendedName>
    <alternativeName>
        <fullName evidence="15">DNA 3'-5' helicase subunit RecB</fullName>
    </alternativeName>
    <alternativeName>
        <fullName evidence="15">Exonuclease V subunit RecB</fullName>
        <shortName evidence="15">ExoV subunit RecB</shortName>
    </alternativeName>
    <alternativeName>
        <fullName evidence="15">Helicase/nuclease RecBCD subunit RecB</fullName>
    </alternativeName>
</protein>
<name>A0A4Y1YM79_9PROT</name>
<feature type="binding site" evidence="15">
    <location>
        <position position="1130"/>
    </location>
    <ligand>
        <name>Mg(2+)</name>
        <dbReference type="ChEBI" id="CHEBI:18420"/>
    </ligand>
</feature>
<comment type="catalytic activity">
    <reaction evidence="15">
        <text>Exonucleolytic cleavage (in the presence of ATP) in either 5'- to 3'- or 3'- to 5'-direction to yield 5'-phosphooligonucleotides.</text>
        <dbReference type="EC" id="3.1.11.5"/>
    </reaction>
</comment>
<feature type="active site" description="For nuclease activity" evidence="15">
    <location>
        <position position="1143"/>
    </location>
</feature>
<dbReference type="HAMAP" id="MF_01485">
    <property type="entry name" value="RecB"/>
    <property type="match status" value="1"/>
</dbReference>
<gene>
    <name evidence="15" type="primary">recB</name>
    <name evidence="19" type="ORF">Nstercoris_00252</name>
</gene>
<comment type="subunit">
    <text evidence="15">Heterotrimer of RecB, RecC and RecD. All subunits contribute to DNA-binding. Interacts with RecA.</text>
</comment>
<evidence type="ECO:0000256" key="15">
    <source>
        <dbReference type="HAMAP-Rule" id="MF_01485"/>
    </source>
</evidence>
<evidence type="ECO:0000256" key="10">
    <source>
        <dbReference type="ARBA" id="ARBA00023125"/>
    </source>
</evidence>
<evidence type="ECO:0000256" key="5">
    <source>
        <dbReference type="ARBA" id="ARBA00022801"/>
    </source>
</evidence>
<keyword evidence="5 15" id="KW-0378">Hydrolase</keyword>
<keyword evidence="2 15" id="KW-0479">Metal-binding</keyword>
<dbReference type="InterPro" id="IPR011604">
    <property type="entry name" value="PDDEXK-like_dom_sf"/>
</dbReference>
<feature type="region of interest" description="Nuclease activity, interacts with RecD and RecA" evidence="15">
    <location>
        <begin position="934"/>
        <end position="1238"/>
    </location>
</feature>
<dbReference type="PROSITE" id="PS51198">
    <property type="entry name" value="UVRD_HELICASE_ATP_BIND"/>
    <property type="match status" value="1"/>
</dbReference>
<keyword evidence="4 15" id="KW-0227">DNA damage</keyword>
<keyword evidence="3 15" id="KW-0547">Nucleotide-binding</keyword>
<dbReference type="Gene3D" id="3.40.50.300">
    <property type="entry name" value="P-loop containing nucleotide triphosphate hydrolases"/>
    <property type="match status" value="2"/>
</dbReference>
<dbReference type="Pfam" id="PF13361">
    <property type="entry name" value="UvrD_C"/>
    <property type="match status" value="1"/>
</dbReference>
<dbReference type="Pfam" id="PF00580">
    <property type="entry name" value="UvrD-helicase"/>
    <property type="match status" value="1"/>
</dbReference>
<dbReference type="InterPro" id="IPR011335">
    <property type="entry name" value="Restrct_endonuc-II-like"/>
</dbReference>
<dbReference type="InterPro" id="IPR014017">
    <property type="entry name" value="DNA_helicase_UvrD-like_C"/>
</dbReference>
<dbReference type="PANTHER" id="PTHR11070">
    <property type="entry name" value="UVRD / RECB / PCRA DNA HELICASE FAMILY MEMBER"/>
    <property type="match status" value="1"/>
</dbReference>
<dbReference type="GO" id="GO:0043138">
    <property type="term" value="F:3'-5' DNA helicase activity"/>
    <property type="evidence" value="ECO:0007669"/>
    <property type="project" value="UniProtKB-UniRule"/>
</dbReference>
<evidence type="ECO:0000259" key="18">
    <source>
        <dbReference type="PROSITE" id="PS51217"/>
    </source>
</evidence>
<comment type="cofactor">
    <cofactor evidence="15">
        <name>Mg(2+)</name>
        <dbReference type="ChEBI" id="CHEBI:18420"/>
    </cofactor>
    <text evidence="15">Binds 1 Mg(2+) ion per subunit.</text>
</comment>
<comment type="domain">
    <text evidence="15">The C-terminal domain has nuclease activity and interacts with RecD. It interacts with RecA, facilitating its loading onto ssDNA.</text>
</comment>
<dbReference type="Proteomes" id="UP000316473">
    <property type="component" value="Chromosome"/>
</dbReference>
<feature type="region of interest" description="DNA-binding and helicase activity, interacts with RecC" evidence="15">
    <location>
        <begin position="1"/>
        <end position="883"/>
    </location>
</feature>
<reference evidence="19 20" key="1">
    <citation type="submission" date="2019-06" db="EMBL/GenBank/DDBJ databases">
        <title>Nitrosomonas stercoris KYUHI-S whole genome shotgun sequence.</title>
        <authorList>
            <person name="Nakagawa T."/>
            <person name="Tsuchiya Y."/>
            <person name="Takahashi R."/>
        </authorList>
    </citation>
    <scope>NUCLEOTIDE SEQUENCE [LARGE SCALE GENOMIC DNA]</scope>
    <source>
        <strain evidence="19 20">KYUHI-S</strain>
    </source>
</reference>
<keyword evidence="1 15" id="KW-0540">Nuclease</keyword>
<dbReference type="InterPro" id="IPR038726">
    <property type="entry name" value="PDDEXK_AddAB-type"/>
</dbReference>
<dbReference type="GO" id="GO:0008854">
    <property type="term" value="F:exodeoxyribonuclease V activity"/>
    <property type="evidence" value="ECO:0007669"/>
    <property type="project" value="UniProtKB-EC"/>
</dbReference>
<feature type="domain" description="UvrD-like helicase C-terminal" evidence="18">
    <location>
        <begin position="487"/>
        <end position="786"/>
    </location>
</feature>
<dbReference type="GO" id="GO:0005829">
    <property type="term" value="C:cytosol"/>
    <property type="evidence" value="ECO:0007669"/>
    <property type="project" value="TreeGrafter"/>
</dbReference>
<keyword evidence="7 15" id="KW-0269">Exonuclease</keyword>
<keyword evidence="11 15" id="KW-0234">DNA repair</keyword>
<evidence type="ECO:0000256" key="2">
    <source>
        <dbReference type="ARBA" id="ARBA00022723"/>
    </source>
</evidence>
<keyword evidence="8 15" id="KW-0067">ATP-binding</keyword>
<keyword evidence="9 15" id="KW-0460">Magnesium</keyword>
<dbReference type="Gene3D" id="1.10.3170.10">
    <property type="entry name" value="Recbcd, chain B, domain 2"/>
    <property type="match status" value="1"/>
</dbReference>
<dbReference type="CDD" id="cd22352">
    <property type="entry name" value="RecB_C-like"/>
    <property type="match status" value="1"/>
</dbReference>
<keyword evidence="20" id="KW-1185">Reference proteome</keyword>
<evidence type="ECO:0000256" key="6">
    <source>
        <dbReference type="ARBA" id="ARBA00022806"/>
    </source>
</evidence>
<dbReference type="GO" id="GO:0003677">
    <property type="term" value="F:DNA binding"/>
    <property type="evidence" value="ECO:0007669"/>
    <property type="project" value="UniProtKB-UniRule"/>
</dbReference>
<keyword evidence="10 15" id="KW-0238">DNA-binding</keyword>
<dbReference type="GO" id="GO:0000724">
    <property type="term" value="P:double-strand break repair via homologous recombination"/>
    <property type="evidence" value="ECO:0007669"/>
    <property type="project" value="UniProtKB-UniRule"/>
</dbReference>
<evidence type="ECO:0000256" key="7">
    <source>
        <dbReference type="ARBA" id="ARBA00022839"/>
    </source>
</evidence>
<evidence type="ECO:0000256" key="14">
    <source>
        <dbReference type="ARBA" id="ARBA00048988"/>
    </source>
</evidence>
<evidence type="ECO:0000256" key="3">
    <source>
        <dbReference type="ARBA" id="ARBA00022741"/>
    </source>
</evidence>
<organism evidence="19 20">
    <name type="scientific">Nitrosomonas stercoris</name>
    <dbReference type="NCBI Taxonomy" id="1444684"/>
    <lineage>
        <taxon>Bacteria</taxon>
        <taxon>Pseudomonadati</taxon>
        <taxon>Pseudomonadota</taxon>
        <taxon>Betaproteobacteria</taxon>
        <taxon>Nitrosomonadales</taxon>
        <taxon>Nitrosomonadaceae</taxon>
        <taxon>Nitrosomonas</taxon>
    </lineage>
</organism>
<dbReference type="PROSITE" id="PS51217">
    <property type="entry name" value="UVRD_HELICASE_CTER"/>
    <property type="match status" value="1"/>
</dbReference>
<sequence>MNTSDTLPLDPLTFPLTGSRLIEASAGTGKTFTIAMLYVRLILGHQGAAAFSGGALTPPEILVVTFTEAATKELRDRIRSRLTEAARYFRMDSTVLQSLDQAADPLLQLVFNYPTAEWPSCARKLELAAEWMDEAAISTIHGWCYRMLREHAFASQSLFTQELVTDQSELRAEIVRDYWRTFFYPLTAEALACVTQYWQQPAKLERAIIPLLDHVTLLDSPADQPATIISDSIQNKRNLLIKLKQPWTNWADEILHLLETAKAAKQLDGRKLRADWYQNWLHKLKQWATDPEADTLDLGAGWQRLTSTGINDAWKNDAPPAHPAFAAIADLQTALEQLPDPKLALLRHATHWVAEKFTATQTHHAQIGFDDLLVNLKTALAGEYGEQLAGTIRQQFPVALIDEFQDTDPVQYHIFERIYAISTQRDDCALILIGDPKQAIYAFRGADIYTYLEARKAVQGKLHTLGTNFRSTQAMVNMVNYCFAHIENQANSSGAFLFKTSGDNPIPFLPVKAHGREEVFQVASETQPAMILAILDTQTPLAKSAYITQMSAICATQITAWLNQGKQQQTGFIGPNTPLRPVQPSDIAILVNNSNEAAHIRQALLQRGIRSVYLSDKDTVYTTPQALEIYRWLAACAEPDNHSLLRAALSTPSLGLTLAELDAFNTDEESWEERVLQFRNYHELWQKQGILPLLHRILLDFKCGDRLLALKADERGQSGERIITDFLHLAELLQQASFTLEGKHALLRFLAEQIAAPTSGETDSKKLRLESDADLIKVITIHKAKGLEYPLVFLPFIANTRPVNKHDIPITWHDANGKLNLSLEATPDIIEQADRERLSEDIRKFYVALTRARYSTWLGLAPLADNPPSAVNYLFELNHVPAAHYFTALQTFAQNQSAIHVTHAPKSSQTHYLAATQSSQFGKARRLQRIVRENWRISSYSALRTAESDPGISVWQEDTPQAENLLEAQLSSLTDTAIETPPTDFVYPQQTATGTALSIHHFFKGAQAGVFLHAIMEWLAKHGLTQALADEAALQHMIEQQCQLRQWEAWGPTLVDWIKQILTTPLPFGTTEIRLSTLTSIKAEMEFWVAVDHVNLALLDATVIQHTLAARARPHLTSSILNGILKGFMDLVFEHQGRYYIMDYKSNWLGMEDQAYTAAAMDETVRKNRYELQYVIYLFALHRLLQARLPAYDYDQHIGGAACLFMRGINAPGHGVHFERPPKALIIALEQLFTGQAK</sequence>
<proteinExistence type="inferred from homology"/>
<dbReference type="GO" id="GO:0009338">
    <property type="term" value="C:exodeoxyribonuclease V complex"/>
    <property type="evidence" value="ECO:0007669"/>
    <property type="project" value="TreeGrafter"/>
</dbReference>
<dbReference type="NCBIfam" id="TIGR00609">
    <property type="entry name" value="recB"/>
    <property type="match status" value="1"/>
</dbReference>
<evidence type="ECO:0000313" key="20">
    <source>
        <dbReference type="Proteomes" id="UP000316473"/>
    </source>
</evidence>
<evidence type="ECO:0000256" key="13">
    <source>
        <dbReference type="ARBA" id="ARBA00034617"/>
    </source>
</evidence>
<evidence type="ECO:0000256" key="9">
    <source>
        <dbReference type="ARBA" id="ARBA00022842"/>
    </source>
</evidence>
<dbReference type="EC" id="5.6.2.4" evidence="15"/>
<dbReference type="EMBL" id="AP019755">
    <property type="protein sequence ID" value="BBL34023.1"/>
    <property type="molecule type" value="Genomic_DNA"/>
</dbReference>
<dbReference type="GO" id="GO:0000287">
    <property type="term" value="F:magnesium ion binding"/>
    <property type="evidence" value="ECO:0007669"/>
    <property type="project" value="UniProtKB-UniRule"/>
</dbReference>
<evidence type="ECO:0000256" key="12">
    <source>
        <dbReference type="ARBA" id="ARBA00023235"/>
    </source>
</evidence>
<evidence type="ECO:0000256" key="8">
    <source>
        <dbReference type="ARBA" id="ARBA00022840"/>
    </source>
</evidence>
<dbReference type="PANTHER" id="PTHR11070:SF23">
    <property type="entry name" value="RECBCD ENZYME SUBUNIT RECB"/>
    <property type="match status" value="1"/>
</dbReference>
<feature type="domain" description="UvrD-like helicase ATP-binding" evidence="17">
    <location>
        <begin position="3"/>
        <end position="472"/>
    </location>
</feature>
<comment type="domain">
    <text evidence="15">The N-terminal DNA-binding domain is a ssDNA-dependent ATPase and has ATP-dependent 3'-5' helicase function. This domain interacts with RecC.</text>
</comment>
<accession>A0A4Y1YM79</accession>
<evidence type="ECO:0000256" key="4">
    <source>
        <dbReference type="ARBA" id="ARBA00022763"/>
    </source>
</evidence>
<evidence type="ECO:0000259" key="17">
    <source>
        <dbReference type="PROSITE" id="PS51198"/>
    </source>
</evidence>
<dbReference type="Gene3D" id="1.10.486.10">
    <property type="entry name" value="PCRA, domain 4"/>
    <property type="match status" value="1"/>
</dbReference>
<keyword evidence="6 15" id="KW-0347">Helicase</keyword>
<dbReference type="InterPro" id="IPR000212">
    <property type="entry name" value="DNA_helicase_UvrD/REP"/>
</dbReference>
<dbReference type="SUPFAM" id="SSF52540">
    <property type="entry name" value="P-loop containing nucleoside triphosphate hydrolases"/>
    <property type="match status" value="1"/>
</dbReference>
<feature type="binding site" evidence="16">
    <location>
        <begin position="24"/>
        <end position="31"/>
    </location>
    <ligand>
        <name>ATP</name>
        <dbReference type="ChEBI" id="CHEBI:30616"/>
    </ligand>
</feature>
<dbReference type="Pfam" id="PF12705">
    <property type="entry name" value="PDDEXK_1"/>
    <property type="match status" value="1"/>
</dbReference>
<evidence type="ECO:0000313" key="19">
    <source>
        <dbReference type="EMBL" id="BBL34023.1"/>
    </source>
</evidence>
<dbReference type="KEGG" id="nst:Nstercoris_00252"/>
<evidence type="ECO:0000256" key="11">
    <source>
        <dbReference type="ARBA" id="ARBA00023204"/>
    </source>
</evidence>
<dbReference type="SUPFAM" id="SSF52980">
    <property type="entry name" value="Restriction endonuclease-like"/>
    <property type="match status" value="1"/>
</dbReference>
<keyword evidence="12 15" id="KW-0413">Isomerase</keyword>
<dbReference type="InterPro" id="IPR004586">
    <property type="entry name" value="RecB"/>
</dbReference>
<dbReference type="EC" id="3.1.11.5" evidence="15"/>
<dbReference type="InterPro" id="IPR014016">
    <property type="entry name" value="UvrD-like_ATP-bd"/>
</dbReference>
<dbReference type="GO" id="GO:0016887">
    <property type="term" value="F:ATP hydrolysis activity"/>
    <property type="evidence" value="ECO:0007669"/>
    <property type="project" value="RHEA"/>
</dbReference>
<dbReference type="Gene3D" id="3.90.320.10">
    <property type="match status" value="1"/>
</dbReference>
<comment type="catalytic activity">
    <reaction evidence="13 15">
        <text>Couples ATP hydrolysis with the unwinding of duplex DNA by translocating in the 3'-5' direction.</text>
        <dbReference type="EC" id="5.6.2.4"/>
    </reaction>
</comment>
<dbReference type="AlphaFoldDB" id="A0A4Y1YM79"/>
<comment type="function">
    <text evidence="15">A helicase/nuclease that prepares dsDNA breaks (DSB) for recombinational DNA repair. Binds to DSBs and unwinds DNA via a highly rapid and processive ATP-dependent bidirectional helicase activity. Unwinds dsDNA until it encounters a Chi (crossover hotspot instigator) sequence from the 3' direction. Cuts ssDNA a few nucleotides 3' to the Chi site. The properties and activities of the enzyme are changed at Chi. The Chi-altered holoenzyme produces a long 3'-ssDNA overhang and facilitates RecA-binding to the ssDNA for homologous DNA recombination and repair. Holoenzyme degrades any linearized DNA that is unable to undergo homologous recombination. In the holoenzyme this subunit contributes ATPase, 3'-5' helicase, exonuclease activity and loads RecA onto ssDNA.</text>
</comment>
<feature type="binding site" evidence="15">
    <location>
        <position position="1013"/>
    </location>
    <ligand>
        <name>Mg(2+)</name>
        <dbReference type="ChEBI" id="CHEBI:18420"/>
    </ligand>
</feature>